<evidence type="ECO:0000256" key="6">
    <source>
        <dbReference type="ARBA" id="ARBA00022741"/>
    </source>
</evidence>
<accession>A0A250XLA5</accession>
<evidence type="ECO:0000256" key="12">
    <source>
        <dbReference type="ARBA" id="ARBA00023212"/>
    </source>
</evidence>
<feature type="coiled-coil region" evidence="14">
    <location>
        <begin position="270"/>
        <end position="316"/>
    </location>
</feature>
<keyword evidence="4" id="KW-0493">Microtubule</keyword>
<dbReference type="STRING" id="1157962.A0A250XLA5"/>
<keyword evidence="10" id="KW-0969">Cilium</keyword>
<dbReference type="InterPro" id="IPR026983">
    <property type="entry name" value="DHC"/>
</dbReference>
<evidence type="ECO:0000256" key="5">
    <source>
        <dbReference type="ARBA" id="ARBA00022737"/>
    </source>
</evidence>
<evidence type="ECO:0000313" key="17">
    <source>
        <dbReference type="Proteomes" id="UP000232323"/>
    </source>
</evidence>
<keyword evidence="13" id="KW-0966">Cell projection</keyword>
<keyword evidence="11" id="KW-0505">Motor protein</keyword>
<dbReference type="FunFam" id="3.20.180.20:FF:000001">
    <property type="entry name" value="Dynein axonemal heavy chain 5"/>
    <property type="match status" value="1"/>
</dbReference>
<dbReference type="GO" id="GO:0051959">
    <property type="term" value="F:dynein light intermediate chain binding"/>
    <property type="evidence" value="ECO:0007669"/>
    <property type="project" value="InterPro"/>
</dbReference>
<dbReference type="GO" id="GO:0030286">
    <property type="term" value="C:dynein complex"/>
    <property type="evidence" value="ECO:0007669"/>
    <property type="project" value="UniProtKB-KW"/>
</dbReference>
<dbReference type="InterPro" id="IPR013602">
    <property type="entry name" value="Dynein_heavy_linker"/>
</dbReference>
<evidence type="ECO:0000256" key="3">
    <source>
        <dbReference type="ARBA" id="ARBA00022490"/>
    </source>
</evidence>
<gene>
    <name evidence="16" type="ORF">CEUSTIGMA_g11310.t1</name>
</gene>
<keyword evidence="6" id="KW-0547">Nucleotide-binding</keyword>
<dbReference type="GO" id="GO:0007018">
    <property type="term" value="P:microtubule-based movement"/>
    <property type="evidence" value="ECO:0007669"/>
    <property type="project" value="InterPro"/>
</dbReference>
<evidence type="ECO:0000256" key="14">
    <source>
        <dbReference type="SAM" id="Coils"/>
    </source>
</evidence>
<evidence type="ECO:0000256" key="11">
    <source>
        <dbReference type="ARBA" id="ARBA00023175"/>
    </source>
</evidence>
<evidence type="ECO:0000256" key="1">
    <source>
        <dbReference type="ARBA" id="ARBA00004430"/>
    </source>
</evidence>
<feature type="non-terminal residue" evidence="16">
    <location>
        <position position="346"/>
    </location>
</feature>
<evidence type="ECO:0000256" key="7">
    <source>
        <dbReference type="ARBA" id="ARBA00022840"/>
    </source>
</evidence>
<name>A0A250XLA5_9CHLO</name>
<keyword evidence="5" id="KW-0677">Repeat</keyword>
<dbReference type="Gene3D" id="1.20.58.1120">
    <property type="match status" value="1"/>
</dbReference>
<keyword evidence="8" id="KW-0243">Dynein</keyword>
<comment type="subcellular location">
    <subcellularLocation>
        <location evidence="1">Cytoplasm</location>
        <location evidence="1">Cytoskeleton</location>
        <location evidence="1">Cilium axoneme</location>
    </subcellularLocation>
</comment>
<keyword evidence="17" id="KW-1185">Reference proteome</keyword>
<dbReference type="InterPro" id="IPR042222">
    <property type="entry name" value="Dynein_2_N"/>
</dbReference>
<sequence>MSIEDVITECLENDNLQLQNMSAQKYVQTNPMFMEAVGKWQKNLGTVDSVMACWLDVQKKWQALESIFIGSADIRVQLPEDSKRFDAINADFQELMRSAPDITNVVEACNLDGRQERLENMLSQLEMCEKALQDYLETKRIAFPRFYFVAPADLLDILSKGSNPQLILRHLPKCFDNVHNLTFKKSEAGDLTKQAIGMHSGEGEYVEFASDCICDGPVETWLQTVVDSMKQALTVEFRKAIPTYDEMPRTQWLYKYSVQNTIVVSRTFYTQEVNEAFDELEEGNEDAMKNEFDRQVQQLADLIDEINKEQTSLDRKKLITLCTIDVHARDVLTRLIEERVEDGMCF</sequence>
<dbReference type="Gene3D" id="1.20.140.100">
    <property type="entry name" value="Dynein heavy chain, N-terminal domain 2"/>
    <property type="match status" value="1"/>
</dbReference>
<dbReference type="PANTHER" id="PTHR45703">
    <property type="entry name" value="DYNEIN HEAVY CHAIN"/>
    <property type="match status" value="1"/>
</dbReference>
<evidence type="ECO:0000256" key="2">
    <source>
        <dbReference type="ARBA" id="ARBA00008887"/>
    </source>
</evidence>
<dbReference type="FunFam" id="1.20.140.100:FF:000001">
    <property type="entry name" value="dynein heavy chain 17, axonemal"/>
    <property type="match status" value="1"/>
</dbReference>
<dbReference type="GO" id="GO:0005930">
    <property type="term" value="C:axoneme"/>
    <property type="evidence" value="ECO:0007669"/>
    <property type="project" value="UniProtKB-SubCell"/>
</dbReference>
<keyword evidence="12" id="KW-0206">Cytoskeleton</keyword>
<dbReference type="AlphaFoldDB" id="A0A250XLA5"/>
<dbReference type="GO" id="GO:0045505">
    <property type="term" value="F:dynein intermediate chain binding"/>
    <property type="evidence" value="ECO:0007669"/>
    <property type="project" value="InterPro"/>
</dbReference>
<evidence type="ECO:0000256" key="10">
    <source>
        <dbReference type="ARBA" id="ARBA00023069"/>
    </source>
</evidence>
<protein>
    <recommendedName>
        <fullName evidence="15">Dynein heavy chain linker domain-containing protein</fullName>
    </recommendedName>
</protein>
<evidence type="ECO:0000256" key="8">
    <source>
        <dbReference type="ARBA" id="ARBA00023017"/>
    </source>
</evidence>
<evidence type="ECO:0000313" key="16">
    <source>
        <dbReference type="EMBL" id="GAX83885.1"/>
    </source>
</evidence>
<organism evidence="16 17">
    <name type="scientific">Chlamydomonas eustigma</name>
    <dbReference type="NCBI Taxonomy" id="1157962"/>
    <lineage>
        <taxon>Eukaryota</taxon>
        <taxon>Viridiplantae</taxon>
        <taxon>Chlorophyta</taxon>
        <taxon>core chlorophytes</taxon>
        <taxon>Chlorophyceae</taxon>
        <taxon>CS clade</taxon>
        <taxon>Chlamydomonadales</taxon>
        <taxon>Chlamydomonadaceae</taxon>
        <taxon>Chlamydomonas</taxon>
    </lineage>
</organism>
<keyword evidence="3" id="KW-0963">Cytoplasm</keyword>
<comment type="caution">
    <text evidence="16">The sequence shown here is derived from an EMBL/GenBank/DDBJ whole genome shotgun (WGS) entry which is preliminary data.</text>
</comment>
<dbReference type="GO" id="GO:0005524">
    <property type="term" value="F:ATP binding"/>
    <property type="evidence" value="ECO:0007669"/>
    <property type="project" value="UniProtKB-KW"/>
</dbReference>
<evidence type="ECO:0000256" key="4">
    <source>
        <dbReference type="ARBA" id="ARBA00022701"/>
    </source>
</evidence>
<feature type="domain" description="Dynein heavy chain linker" evidence="15">
    <location>
        <begin position="5"/>
        <end position="239"/>
    </location>
</feature>
<dbReference type="EMBL" id="BEGY01000110">
    <property type="protein sequence ID" value="GAX83885.1"/>
    <property type="molecule type" value="Genomic_DNA"/>
</dbReference>
<comment type="similarity">
    <text evidence="2">Belongs to the dynein heavy chain family.</text>
</comment>
<dbReference type="Proteomes" id="UP000232323">
    <property type="component" value="Unassembled WGS sequence"/>
</dbReference>
<dbReference type="InterPro" id="IPR042228">
    <property type="entry name" value="Dynein_linker_3"/>
</dbReference>
<dbReference type="Gene3D" id="3.20.180.20">
    <property type="entry name" value="Dynein heavy chain, N-terminal domain 2"/>
    <property type="match status" value="1"/>
</dbReference>
<dbReference type="Pfam" id="PF08393">
    <property type="entry name" value="DHC_N2"/>
    <property type="match status" value="1"/>
</dbReference>
<dbReference type="PANTHER" id="PTHR45703:SF8">
    <property type="entry name" value="DYNEINS HEAVY CHAIN"/>
    <property type="match status" value="1"/>
</dbReference>
<evidence type="ECO:0000256" key="13">
    <source>
        <dbReference type="ARBA" id="ARBA00023273"/>
    </source>
</evidence>
<keyword evidence="9 14" id="KW-0175">Coiled coil</keyword>
<evidence type="ECO:0000256" key="9">
    <source>
        <dbReference type="ARBA" id="ARBA00023054"/>
    </source>
</evidence>
<dbReference type="OrthoDB" id="10251809at2759"/>
<reference evidence="16 17" key="1">
    <citation type="submission" date="2017-08" db="EMBL/GenBank/DDBJ databases">
        <title>Acidophilic green algal genome provides insights into adaptation to an acidic environment.</title>
        <authorList>
            <person name="Hirooka S."/>
            <person name="Hirose Y."/>
            <person name="Kanesaki Y."/>
            <person name="Higuchi S."/>
            <person name="Fujiwara T."/>
            <person name="Onuma R."/>
            <person name="Era A."/>
            <person name="Ohbayashi R."/>
            <person name="Uzuka A."/>
            <person name="Nozaki H."/>
            <person name="Yoshikawa H."/>
            <person name="Miyagishima S.Y."/>
        </authorList>
    </citation>
    <scope>NUCLEOTIDE SEQUENCE [LARGE SCALE GENOMIC DNA]</scope>
    <source>
        <strain evidence="16 17">NIES-2499</strain>
    </source>
</reference>
<dbReference type="GO" id="GO:0005874">
    <property type="term" value="C:microtubule"/>
    <property type="evidence" value="ECO:0007669"/>
    <property type="project" value="UniProtKB-KW"/>
</dbReference>
<keyword evidence="7" id="KW-0067">ATP-binding</keyword>
<evidence type="ECO:0000259" key="15">
    <source>
        <dbReference type="Pfam" id="PF08393"/>
    </source>
</evidence>
<proteinExistence type="inferred from homology"/>